<reference evidence="3" key="1">
    <citation type="submission" date="2017-09" db="EMBL/GenBank/DDBJ databases">
        <authorList>
            <person name="Varghese N."/>
            <person name="Submissions S."/>
        </authorList>
    </citation>
    <scope>NUCLEOTIDE SEQUENCE [LARGE SCALE GENOMIC DNA]</scope>
    <source>
        <strain evidence="3">DSM 29961</strain>
    </source>
</reference>
<feature type="region of interest" description="Disordered" evidence="1">
    <location>
        <begin position="16"/>
        <end position="39"/>
    </location>
</feature>
<keyword evidence="3" id="KW-1185">Reference proteome</keyword>
<organism evidence="2 3">
    <name type="scientific">Spirosoma fluviale</name>
    <dbReference type="NCBI Taxonomy" id="1597977"/>
    <lineage>
        <taxon>Bacteria</taxon>
        <taxon>Pseudomonadati</taxon>
        <taxon>Bacteroidota</taxon>
        <taxon>Cytophagia</taxon>
        <taxon>Cytophagales</taxon>
        <taxon>Cytophagaceae</taxon>
        <taxon>Spirosoma</taxon>
    </lineage>
</organism>
<dbReference type="RefSeq" id="WP_097128044.1">
    <property type="nucleotide sequence ID" value="NZ_OCNH01000003.1"/>
</dbReference>
<dbReference type="AlphaFoldDB" id="A0A286GBE4"/>
<proteinExistence type="predicted"/>
<sequence length="60" mass="6074">MPIEIRELHIRVTVNAPAGGGSAPAPSAPPSGGGGSADKEALVAECVEQVLQILQGKLER</sequence>
<dbReference type="Proteomes" id="UP000219452">
    <property type="component" value="Unassembled WGS sequence"/>
</dbReference>
<accession>A0A286GBE4</accession>
<gene>
    <name evidence="2" type="ORF">SAMN06269250_4215</name>
</gene>
<evidence type="ECO:0000313" key="3">
    <source>
        <dbReference type="Proteomes" id="UP000219452"/>
    </source>
</evidence>
<evidence type="ECO:0000256" key="1">
    <source>
        <dbReference type="SAM" id="MobiDB-lite"/>
    </source>
</evidence>
<name>A0A286GBE4_9BACT</name>
<dbReference type="EMBL" id="OCNH01000003">
    <property type="protein sequence ID" value="SOD92837.1"/>
    <property type="molecule type" value="Genomic_DNA"/>
</dbReference>
<evidence type="ECO:0000313" key="2">
    <source>
        <dbReference type="EMBL" id="SOD92837.1"/>
    </source>
</evidence>
<protein>
    <submittedName>
        <fullName evidence="2">Uncharacterized protein</fullName>
    </submittedName>
</protein>
<dbReference type="Pfam" id="PF19265">
    <property type="entry name" value="DUF5908"/>
    <property type="match status" value="1"/>
</dbReference>
<dbReference type="InterPro" id="IPR045459">
    <property type="entry name" value="DUF5908"/>
</dbReference>